<feature type="transmembrane region" description="Helical" evidence="15">
    <location>
        <begin position="785"/>
        <end position="807"/>
    </location>
</feature>
<dbReference type="OMA" id="MNDNAYL"/>
<reference evidence="17 18" key="2">
    <citation type="journal article" date="2008" name="Bioinformatics">
        <title>Assembly reconciliation.</title>
        <authorList>
            <person name="Zimin A.V."/>
            <person name="Smith D.R."/>
            <person name="Sutton G."/>
            <person name="Yorke J.A."/>
        </authorList>
    </citation>
    <scope>NUCLEOTIDE SEQUENCE [LARGE SCALE GENOMIC DNA]</scope>
    <source>
        <strain evidence="17 18">TSC#14021-0224.01</strain>
    </source>
</reference>
<dbReference type="InterPro" id="IPR017452">
    <property type="entry name" value="GPCR_Rhodpsn_7TM"/>
</dbReference>
<feature type="transmembrane region" description="Helical" evidence="15">
    <location>
        <begin position="752"/>
        <end position="773"/>
    </location>
</feature>
<keyword evidence="4 13" id="KW-0812">Transmembrane</keyword>
<dbReference type="Gene3D" id="1.20.1070.10">
    <property type="entry name" value="Rhodopsin 7-helix transmembrane proteins"/>
    <property type="match status" value="2"/>
</dbReference>
<feature type="region of interest" description="Disordered" evidence="14">
    <location>
        <begin position="674"/>
        <end position="742"/>
    </location>
</feature>
<dbReference type="Proteomes" id="UP000008711">
    <property type="component" value="Unassembled WGS sequence"/>
</dbReference>
<dbReference type="PROSITE" id="PS50262">
    <property type="entry name" value="G_PROTEIN_RECEP_F1_2"/>
    <property type="match status" value="1"/>
</dbReference>
<feature type="transmembrane region" description="Helical" evidence="15">
    <location>
        <begin position="229"/>
        <end position="251"/>
    </location>
</feature>
<evidence type="ECO:0000256" key="2">
    <source>
        <dbReference type="ARBA" id="ARBA00010663"/>
    </source>
</evidence>
<dbReference type="CDD" id="cd15331">
    <property type="entry name" value="7tmA_5-HT1A_invertebrates"/>
    <property type="match status" value="1"/>
</dbReference>
<evidence type="ECO:0000256" key="10">
    <source>
        <dbReference type="ARBA" id="ARBA00023180"/>
    </source>
</evidence>
<feature type="region of interest" description="Disordered" evidence="14">
    <location>
        <begin position="455"/>
        <end position="514"/>
    </location>
</feature>
<dbReference type="PANTHER" id="PTHR24248">
    <property type="entry name" value="ADRENERGIC RECEPTOR-RELATED G-PROTEIN COUPLED RECEPTOR"/>
    <property type="match status" value="1"/>
</dbReference>
<feature type="domain" description="G-protein coupled receptors family 1 profile" evidence="16">
    <location>
        <begin position="241"/>
        <end position="804"/>
    </location>
</feature>
<dbReference type="Pfam" id="PF00001">
    <property type="entry name" value="7tm_1"/>
    <property type="match status" value="1"/>
</dbReference>
<dbReference type="GO" id="GO:0071880">
    <property type="term" value="P:adenylate cyclase-activating adrenergic receptor signaling pathway"/>
    <property type="evidence" value="ECO:0007669"/>
    <property type="project" value="TreeGrafter"/>
</dbReference>
<evidence type="ECO:0000256" key="15">
    <source>
        <dbReference type="SAM" id="Phobius"/>
    </source>
</evidence>
<keyword evidence="8" id="KW-1015">Disulfide bond</keyword>
<dbReference type="PANTHER" id="PTHR24248:SF200">
    <property type="entry name" value="5-HYDROXYTRYPTAMINE RECEPTOR 1B-LIKE ISOFORM X1"/>
    <property type="match status" value="1"/>
</dbReference>
<organism evidence="17 18">
    <name type="scientific">Drosophila erecta</name>
    <name type="common">Fruit fly</name>
    <dbReference type="NCBI Taxonomy" id="7220"/>
    <lineage>
        <taxon>Eukaryota</taxon>
        <taxon>Metazoa</taxon>
        <taxon>Ecdysozoa</taxon>
        <taxon>Arthropoda</taxon>
        <taxon>Hexapoda</taxon>
        <taxon>Insecta</taxon>
        <taxon>Pterygota</taxon>
        <taxon>Neoptera</taxon>
        <taxon>Endopterygota</taxon>
        <taxon>Diptera</taxon>
        <taxon>Brachycera</taxon>
        <taxon>Muscomorpha</taxon>
        <taxon>Ephydroidea</taxon>
        <taxon>Drosophilidae</taxon>
        <taxon>Drosophila</taxon>
        <taxon>Sophophora</taxon>
    </lineage>
</organism>
<reference evidence="17 18" key="1">
    <citation type="journal article" date="2007" name="Nature">
        <title>Evolution of genes and genomes on the Drosophila phylogeny.</title>
        <authorList>
            <consortium name="Drosophila 12 Genomes Consortium"/>
            <person name="Clark A.G."/>
            <person name="Eisen M.B."/>
            <person name="Smith D.R."/>
            <person name="Bergman C.M."/>
            <person name="Oliver B."/>
            <person name="Markow T.A."/>
            <person name="Kaufman T.C."/>
            <person name="Kellis M."/>
            <person name="Gelbart W."/>
            <person name="Iyer V.N."/>
            <person name="Pollard D.A."/>
            <person name="Sackton T.B."/>
            <person name="Larracuente A.M."/>
            <person name="Singh N.D."/>
            <person name="Abad J.P."/>
            <person name="Abt D.N."/>
            <person name="Adryan B."/>
            <person name="Aguade M."/>
            <person name="Akashi H."/>
            <person name="Anderson W.W."/>
            <person name="Aquadro C.F."/>
            <person name="Ardell D.H."/>
            <person name="Arguello R."/>
            <person name="Artieri C.G."/>
            <person name="Barbash D.A."/>
            <person name="Barker D."/>
            <person name="Barsanti P."/>
            <person name="Batterham P."/>
            <person name="Batzoglou S."/>
            <person name="Begun D."/>
            <person name="Bhutkar A."/>
            <person name="Blanco E."/>
            <person name="Bosak S.A."/>
            <person name="Bradley R.K."/>
            <person name="Brand A.D."/>
            <person name="Brent M.R."/>
            <person name="Brooks A.N."/>
            <person name="Brown R.H."/>
            <person name="Butlin R.K."/>
            <person name="Caggese C."/>
            <person name="Calvi B.R."/>
            <person name="Bernardo de Carvalho A."/>
            <person name="Caspi A."/>
            <person name="Castrezana S."/>
            <person name="Celniker S.E."/>
            <person name="Chang J.L."/>
            <person name="Chapple C."/>
            <person name="Chatterji S."/>
            <person name="Chinwalla A."/>
            <person name="Civetta A."/>
            <person name="Clifton S.W."/>
            <person name="Comeron J.M."/>
            <person name="Costello J.C."/>
            <person name="Coyne J.A."/>
            <person name="Daub J."/>
            <person name="David R.G."/>
            <person name="Delcher A.L."/>
            <person name="Delehaunty K."/>
            <person name="Do C.B."/>
            <person name="Ebling H."/>
            <person name="Edwards K."/>
            <person name="Eickbush T."/>
            <person name="Evans J.D."/>
            <person name="Filipski A."/>
            <person name="Findeiss S."/>
            <person name="Freyhult E."/>
            <person name="Fulton L."/>
            <person name="Fulton R."/>
            <person name="Garcia A.C."/>
            <person name="Gardiner A."/>
            <person name="Garfield D.A."/>
            <person name="Garvin B.E."/>
            <person name="Gibson G."/>
            <person name="Gilbert D."/>
            <person name="Gnerre S."/>
            <person name="Godfrey J."/>
            <person name="Good R."/>
            <person name="Gotea V."/>
            <person name="Gravely B."/>
            <person name="Greenberg A.J."/>
            <person name="Griffiths-Jones S."/>
            <person name="Gross S."/>
            <person name="Guigo R."/>
            <person name="Gustafson E.A."/>
            <person name="Haerty W."/>
            <person name="Hahn M.W."/>
            <person name="Halligan D.L."/>
            <person name="Halpern A.L."/>
            <person name="Halter G.M."/>
            <person name="Han M.V."/>
            <person name="Heger A."/>
            <person name="Hillier L."/>
            <person name="Hinrichs A.S."/>
            <person name="Holmes I."/>
            <person name="Hoskins R.A."/>
            <person name="Hubisz M.J."/>
            <person name="Hultmark D."/>
            <person name="Huntley M.A."/>
            <person name="Jaffe D.B."/>
            <person name="Jagadeeshan S."/>
            <person name="Jeck W.R."/>
            <person name="Johnson J."/>
            <person name="Jones C.D."/>
            <person name="Jordan W.C."/>
            <person name="Karpen G.H."/>
            <person name="Kataoka E."/>
            <person name="Keightley P.D."/>
            <person name="Kheradpour P."/>
            <person name="Kirkness E.F."/>
            <person name="Koerich L.B."/>
            <person name="Kristiansen K."/>
            <person name="Kudrna D."/>
            <person name="Kulathinal R.J."/>
            <person name="Kumar S."/>
            <person name="Kwok R."/>
            <person name="Lander E."/>
            <person name="Langley C.H."/>
            <person name="Lapoint R."/>
            <person name="Lazzaro B.P."/>
            <person name="Lee S.J."/>
            <person name="Levesque L."/>
            <person name="Li R."/>
            <person name="Lin C.F."/>
            <person name="Lin M.F."/>
            <person name="Lindblad-Toh K."/>
            <person name="Llopart A."/>
            <person name="Long M."/>
            <person name="Low L."/>
            <person name="Lozovsky E."/>
            <person name="Lu J."/>
            <person name="Luo M."/>
            <person name="Machado C.A."/>
            <person name="Makalowski W."/>
            <person name="Marzo M."/>
            <person name="Matsuda M."/>
            <person name="Matzkin L."/>
            <person name="McAllister B."/>
            <person name="McBride C.S."/>
            <person name="McKernan B."/>
            <person name="McKernan K."/>
            <person name="Mendez-Lago M."/>
            <person name="Minx P."/>
            <person name="Mollenhauer M.U."/>
            <person name="Montooth K."/>
            <person name="Mount S.M."/>
            <person name="Mu X."/>
            <person name="Myers E."/>
            <person name="Negre B."/>
            <person name="Newfeld S."/>
            <person name="Nielsen R."/>
            <person name="Noor M.A."/>
            <person name="O'Grady P."/>
            <person name="Pachter L."/>
            <person name="Papaceit M."/>
            <person name="Parisi M.J."/>
            <person name="Parisi M."/>
            <person name="Parts L."/>
            <person name="Pedersen J.S."/>
            <person name="Pesole G."/>
            <person name="Phillippy A.M."/>
            <person name="Ponting C.P."/>
            <person name="Pop M."/>
            <person name="Porcelli D."/>
            <person name="Powell J.R."/>
            <person name="Prohaska S."/>
            <person name="Pruitt K."/>
            <person name="Puig M."/>
            <person name="Quesneville H."/>
            <person name="Ram K.R."/>
            <person name="Rand D."/>
            <person name="Rasmussen M.D."/>
            <person name="Reed L.K."/>
            <person name="Reenan R."/>
            <person name="Reily A."/>
            <person name="Remington K.A."/>
            <person name="Rieger T.T."/>
            <person name="Ritchie M.G."/>
            <person name="Robin C."/>
            <person name="Rogers Y.H."/>
            <person name="Rohde C."/>
            <person name="Rozas J."/>
            <person name="Rubenfield M.J."/>
            <person name="Ruiz A."/>
            <person name="Russo S."/>
            <person name="Salzberg S.L."/>
            <person name="Sanchez-Gracia A."/>
            <person name="Saranga D.J."/>
            <person name="Sato H."/>
            <person name="Schaeffer S.W."/>
            <person name="Schatz M.C."/>
            <person name="Schlenke T."/>
            <person name="Schwartz R."/>
            <person name="Segarra C."/>
            <person name="Singh R.S."/>
            <person name="Sirot L."/>
            <person name="Sirota M."/>
            <person name="Sisneros N.B."/>
            <person name="Smith C.D."/>
            <person name="Smith T.F."/>
            <person name="Spieth J."/>
            <person name="Stage D.E."/>
            <person name="Stark A."/>
            <person name="Stephan W."/>
            <person name="Strausberg R.L."/>
            <person name="Strempel S."/>
            <person name="Sturgill D."/>
            <person name="Sutton G."/>
            <person name="Sutton G.G."/>
            <person name="Tao W."/>
            <person name="Teichmann S."/>
            <person name="Tobari Y.N."/>
            <person name="Tomimura Y."/>
            <person name="Tsolas J.M."/>
            <person name="Valente V.L."/>
            <person name="Venter E."/>
            <person name="Venter J.C."/>
            <person name="Vicario S."/>
            <person name="Vieira F.G."/>
            <person name="Vilella A.J."/>
            <person name="Villasante A."/>
            <person name="Walenz B."/>
            <person name="Wang J."/>
            <person name="Wasserman M."/>
            <person name="Watts T."/>
            <person name="Wilson D."/>
            <person name="Wilson R.K."/>
            <person name="Wing R.A."/>
            <person name="Wolfner M.F."/>
            <person name="Wong A."/>
            <person name="Wong G.K."/>
            <person name="Wu C.I."/>
            <person name="Wu G."/>
            <person name="Yamamoto D."/>
            <person name="Yang H.P."/>
            <person name="Yang S.P."/>
            <person name="Yorke J.A."/>
            <person name="Yoshida K."/>
            <person name="Zdobnov E."/>
            <person name="Zhang P."/>
            <person name="Zhang Y."/>
            <person name="Zimin A.V."/>
            <person name="Baldwin J."/>
            <person name="Abdouelleil A."/>
            <person name="Abdulkadir J."/>
            <person name="Abebe A."/>
            <person name="Abera B."/>
            <person name="Abreu J."/>
            <person name="Acer S.C."/>
            <person name="Aftuck L."/>
            <person name="Alexander A."/>
            <person name="An P."/>
            <person name="Anderson E."/>
            <person name="Anderson S."/>
            <person name="Arachi H."/>
            <person name="Azer M."/>
            <person name="Bachantsang P."/>
            <person name="Barry A."/>
            <person name="Bayul T."/>
            <person name="Berlin A."/>
            <person name="Bessette D."/>
            <person name="Bloom T."/>
            <person name="Blye J."/>
            <person name="Boguslavskiy L."/>
            <person name="Bonnet C."/>
            <person name="Boukhgalter B."/>
            <person name="Bourzgui I."/>
            <person name="Brown A."/>
            <person name="Cahill P."/>
            <person name="Channer S."/>
            <person name="Cheshatsang Y."/>
            <person name="Chuda L."/>
            <person name="Citroen M."/>
            <person name="Collymore A."/>
            <person name="Cooke P."/>
            <person name="Costello M."/>
            <person name="D'Aco K."/>
            <person name="Daza R."/>
            <person name="De Haan G."/>
            <person name="DeGray S."/>
            <person name="DeMaso C."/>
            <person name="Dhargay N."/>
            <person name="Dooley K."/>
            <person name="Dooley E."/>
            <person name="Doricent M."/>
            <person name="Dorje P."/>
            <person name="Dorjee K."/>
            <person name="Dupes A."/>
            <person name="Elong R."/>
            <person name="Falk J."/>
            <person name="Farina A."/>
            <person name="Faro S."/>
            <person name="Ferguson D."/>
            <person name="Fisher S."/>
            <person name="Foley C.D."/>
            <person name="Franke A."/>
            <person name="Friedrich D."/>
            <person name="Gadbois L."/>
            <person name="Gearin G."/>
            <person name="Gearin C.R."/>
            <person name="Giannoukos G."/>
            <person name="Goode T."/>
            <person name="Graham J."/>
            <person name="Grandbois E."/>
            <person name="Grewal S."/>
            <person name="Gyaltsen K."/>
            <person name="Hafez N."/>
            <person name="Hagos B."/>
            <person name="Hall J."/>
            <person name="Henson C."/>
            <person name="Hollinger A."/>
            <person name="Honan T."/>
            <person name="Huard M.D."/>
            <person name="Hughes L."/>
            <person name="Hurhula B."/>
            <person name="Husby M.E."/>
            <person name="Kamat A."/>
            <person name="Kanga B."/>
            <person name="Kashin S."/>
            <person name="Khazanovich D."/>
            <person name="Kisner P."/>
            <person name="Lance K."/>
            <person name="Lara M."/>
            <person name="Lee W."/>
            <person name="Lennon N."/>
            <person name="Letendre F."/>
            <person name="LeVine R."/>
            <person name="Lipovsky A."/>
            <person name="Liu X."/>
            <person name="Liu J."/>
            <person name="Liu S."/>
            <person name="Lokyitsang T."/>
            <person name="Lokyitsang Y."/>
            <person name="Lubonja R."/>
            <person name="Lui A."/>
            <person name="MacDonald P."/>
            <person name="Magnisalis V."/>
            <person name="Maru K."/>
            <person name="Matthews C."/>
            <person name="McCusker W."/>
            <person name="McDonough S."/>
            <person name="Mehta T."/>
            <person name="Meldrim J."/>
            <person name="Meneus L."/>
            <person name="Mihai O."/>
            <person name="Mihalev A."/>
            <person name="Mihova T."/>
            <person name="Mittelman R."/>
            <person name="Mlenga V."/>
            <person name="Montmayeur A."/>
            <person name="Mulrain L."/>
            <person name="Navidi A."/>
            <person name="Naylor J."/>
            <person name="Negash T."/>
            <person name="Nguyen T."/>
            <person name="Nguyen N."/>
            <person name="Nicol R."/>
            <person name="Norbu C."/>
            <person name="Norbu N."/>
            <person name="Novod N."/>
            <person name="O'Neill B."/>
            <person name="Osman S."/>
            <person name="Markiewicz E."/>
            <person name="Oyono O.L."/>
            <person name="Patti C."/>
            <person name="Phunkhang P."/>
            <person name="Pierre F."/>
            <person name="Priest M."/>
            <person name="Raghuraman S."/>
            <person name="Rege F."/>
            <person name="Reyes R."/>
            <person name="Rise C."/>
            <person name="Rogov P."/>
            <person name="Ross K."/>
            <person name="Ryan E."/>
            <person name="Settipalli S."/>
            <person name="Shea T."/>
            <person name="Sherpa N."/>
            <person name="Shi L."/>
            <person name="Shih D."/>
            <person name="Sparrow T."/>
            <person name="Spaulding J."/>
            <person name="Stalker J."/>
            <person name="Stange-Thomann N."/>
            <person name="Stavropoulos S."/>
            <person name="Stone C."/>
            <person name="Strader C."/>
            <person name="Tesfaye S."/>
            <person name="Thomson T."/>
            <person name="Thoulutsang Y."/>
            <person name="Thoulutsang D."/>
            <person name="Topham K."/>
            <person name="Topping I."/>
            <person name="Tsamla T."/>
            <person name="Vassiliev H."/>
            <person name="Vo A."/>
            <person name="Wangchuk T."/>
            <person name="Wangdi T."/>
            <person name="Weiand M."/>
            <person name="Wilkinson J."/>
            <person name="Wilson A."/>
            <person name="Yadav S."/>
            <person name="Young G."/>
            <person name="Yu Q."/>
            <person name="Zembek L."/>
            <person name="Zhong D."/>
            <person name="Zimmer A."/>
            <person name="Zwirko Z."/>
            <person name="Jaffe D.B."/>
            <person name="Alvarez P."/>
            <person name="Brockman W."/>
            <person name="Butler J."/>
            <person name="Chin C."/>
            <person name="Gnerre S."/>
            <person name="Grabherr M."/>
            <person name="Kleber M."/>
            <person name="Mauceli E."/>
            <person name="MacCallum I."/>
        </authorList>
    </citation>
    <scope>NUCLEOTIDE SEQUENCE [LARGE SCALE GENOMIC DNA]</scope>
    <source>
        <strain evidence="17 18">TSC#14021-0224.01</strain>
    </source>
</reference>
<gene>
    <name evidence="17" type="primary">Dere\GG21944</name>
    <name evidence="17" type="synonym">dere_GLEANR_6713</name>
    <name evidence="17" type="synonym">GG21944</name>
    <name evidence="17" type="ORF">Dere_GG21944</name>
</gene>
<evidence type="ECO:0000313" key="18">
    <source>
        <dbReference type="Proteomes" id="UP000008711"/>
    </source>
</evidence>
<evidence type="ECO:0000256" key="7">
    <source>
        <dbReference type="ARBA" id="ARBA00023136"/>
    </source>
</evidence>
<keyword evidence="6 13" id="KW-0297">G-protein coupled receptor</keyword>
<dbReference type="EMBL" id="CH954179">
    <property type="protein sequence ID" value="EDV55171.1"/>
    <property type="molecule type" value="Genomic_DNA"/>
</dbReference>
<evidence type="ECO:0000256" key="13">
    <source>
        <dbReference type="RuleBase" id="RU000688"/>
    </source>
</evidence>
<dbReference type="AlphaFoldDB" id="B3NKE9"/>
<dbReference type="GO" id="GO:0007210">
    <property type="term" value="P:serotonin receptor signaling pathway"/>
    <property type="evidence" value="ECO:0007669"/>
    <property type="project" value="UniProtKB-ARBA"/>
</dbReference>
<comment type="similarity">
    <text evidence="2 13">Belongs to the G-protein coupled receptor 1 family.</text>
</comment>
<dbReference type="GO" id="GO:0007198">
    <property type="term" value="P:adenylate cyclase-inhibiting serotonin receptor signaling pathway"/>
    <property type="evidence" value="ECO:0007669"/>
    <property type="project" value="UniProtKB-ARBA"/>
</dbReference>
<name>B3NKE9_DROER</name>
<dbReference type="OrthoDB" id="10034726at2759"/>
<feature type="region of interest" description="Disordered" evidence="14">
    <location>
        <begin position="529"/>
        <end position="592"/>
    </location>
</feature>
<evidence type="ECO:0000256" key="9">
    <source>
        <dbReference type="ARBA" id="ARBA00023170"/>
    </source>
</evidence>
<evidence type="ECO:0000256" key="6">
    <source>
        <dbReference type="ARBA" id="ARBA00023040"/>
    </source>
</evidence>
<dbReference type="eggNOG" id="KOG3656">
    <property type="taxonomic scope" value="Eukaryota"/>
</dbReference>
<evidence type="ECO:0000259" key="16">
    <source>
        <dbReference type="PROSITE" id="PS50262"/>
    </source>
</evidence>
<keyword evidence="5 15" id="KW-1133">Transmembrane helix</keyword>
<feature type="compositionally biased region" description="Low complexity" evidence="14">
    <location>
        <begin position="702"/>
        <end position="723"/>
    </location>
</feature>
<sequence length="833" mass="89303">MAHETSFNDALDYIYIANSMNDRAFLIAEPHPEQQNADGQDQDDVELEEPEDIPVTEDGQLEDTNNNNNSKRYYSSGKRRADFTGSLALKPPPTDANTTTAGSPLATAALAAAAASASVAAAAARITAKAAHRALTTKQDATSSPASSPALQLIDMDNNYTNVAVGLGAMLLNDTLLLEGNDSSLFGEMLANRSGHLDLINGSVGLNVTTSKVAEDDFTQLLRMAVTSVLLGLMILVTIIGNVFVIAAIILERNLQNVANYLVASLAVADLFVACLVMPLGAVYEISQGWILGPELCDIWTSCDVLCCTASILHLVAIAVDRYWAVTNIDYIHSRTSNRVFMMIFCVWTAAVIVSLAPQFGWKDPDYLQRIEQQKCMVSQDVSYQVFATCCTFYVPLLVILALYWKIYQTARKRIHRRRPRPVDAAANNNQPDGGAATDTKLNRLRLRLGRFSTAKSKTGSAGGVSGPPSGGRALGLVDGNSTNTVNTVEDTEFSSSNVDNKSRAGVEAPSTSGSQIATVSHLVALAKQQGKSTAKSSSAVNGVAPSGREEDDGQRPERGEQEDREEQEDQEEELGPQPTTATSATTAAGTNEVEDQCKANGVEVLEDPQLQQQLEQVQQLQKSAKCGGGGGGASTSNATTITSISALSPQTPTSQGIGVAAAAAAGPMTAKTSTLTSCNQSHPLCGTANESPSTPEPRSRQPATPLQQPHQQAHQQQQQQQLSSIANPMQKVNKRKETLEAKRERKAAKTLAIITGAFVVCWLPFFVMALTMPLCAACQISDSVASLFLWLGYFNSTLNPVIYTIFSPEFRQAFKRILFGGHRPVHYRSGKL</sequence>
<feature type="compositionally biased region" description="Polar residues" evidence="14">
    <location>
        <begin position="674"/>
        <end position="694"/>
    </location>
</feature>
<dbReference type="FunFam" id="1.20.1070.10:FF:000310">
    <property type="entry name" value="5-hydroxytryptamine receptor 2B"/>
    <property type="match status" value="1"/>
</dbReference>
<evidence type="ECO:0000256" key="14">
    <source>
        <dbReference type="SAM" id="MobiDB-lite"/>
    </source>
</evidence>
<evidence type="ECO:0000256" key="11">
    <source>
        <dbReference type="ARBA" id="ARBA00023224"/>
    </source>
</evidence>
<feature type="compositionally biased region" description="Acidic residues" evidence="14">
    <location>
        <begin position="563"/>
        <end position="575"/>
    </location>
</feature>
<evidence type="ECO:0000256" key="3">
    <source>
        <dbReference type="ARBA" id="ARBA00022475"/>
    </source>
</evidence>
<dbReference type="PRINTS" id="PR00237">
    <property type="entry name" value="GPCRRHODOPSN"/>
</dbReference>
<keyword evidence="3" id="KW-1003">Cell membrane</keyword>
<dbReference type="GO" id="GO:0043410">
    <property type="term" value="P:positive regulation of MAPK cascade"/>
    <property type="evidence" value="ECO:0007669"/>
    <property type="project" value="TreeGrafter"/>
</dbReference>
<feature type="transmembrane region" description="Helical" evidence="15">
    <location>
        <begin position="382"/>
        <end position="405"/>
    </location>
</feature>
<dbReference type="GO" id="GO:0007208">
    <property type="term" value="P:phospholipase C-activating serotonin receptor signaling pathway"/>
    <property type="evidence" value="ECO:0007669"/>
    <property type="project" value="UniProtKB-ARBA"/>
</dbReference>
<dbReference type="KEGG" id="der:6547289"/>
<feature type="transmembrane region" description="Helical" evidence="15">
    <location>
        <begin position="258"/>
        <end position="279"/>
    </location>
</feature>
<feature type="compositionally biased region" description="Acidic residues" evidence="14">
    <location>
        <begin position="40"/>
        <end position="61"/>
    </location>
</feature>
<feature type="compositionally biased region" description="Polar residues" evidence="14">
    <location>
        <begin position="480"/>
        <end position="500"/>
    </location>
</feature>
<dbReference type="HOGENOM" id="CLU_009579_11_1_1"/>
<accession>B3NKE9</accession>
<dbReference type="PhylomeDB" id="B3NKE9"/>
<dbReference type="SMART" id="SM01381">
    <property type="entry name" value="7TM_GPCR_Srsx"/>
    <property type="match status" value="1"/>
</dbReference>
<evidence type="ECO:0000256" key="4">
    <source>
        <dbReference type="ARBA" id="ARBA00022692"/>
    </source>
</evidence>
<comment type="subcellular location">
    <subcellularLocation>
        <location evidence="1">Cell membrane</location>
        <topology evidence="1">Multi-pass membrane protein</topology>
    </subcellularLocation>
</comment>
<dbReference type="PROSITE" id="PS00237">
    <property type="entry name" value="G_PROTEIN_RECEP_F1_1"/>
    <property type="match status" value="1"/>
</dbReference>
<keyword evidence="11 13" id="KW-0807">Transducer</keyword>
<evidence type="ECO:0000313" key="17">
    <source>
        <dbReference type="EMBL" id="EDV55171.1"/>
    </source>
</evidence>
<dbReference type="InterPro" id="IPR000276">
    <property type="entry name" value="GPCR_Rhodpsn"/>
</dbReference>
<keyword evidence="10" id="KW-0325">Glycoprotein</keyword>
<feature type="transmembrane region" description="Helical" evidence="15">
    <location>
        <begin position="340"/>
        <end position="362"/>
    </location>
</feature>
<evidence type="ECO:0000256" key="12">
    <source>
        <dbReference type="ARBA" id="ARBA00059615"/>
    </source>
</evidence>
<proteinExistence type="inferred from homology"/>
<evidence type="ECO:0000256" key="5">
    <source>
        <dbReference type="ARBA" id="ARBA00022989"/>
    </source>
</evidence>
<keyword evidence="18" id="KW-1185">Reference proteome</keyword>
<dbReference type="GO" id="GO:0042752">
    <property type="term" value="P:regulation of circadian rhythm"/>
    <property type="evidence" value="ECO:0007669"/>
    <property type="project" value="UniProtKB-ARBA"/>
</dbReference>
<keyword evidence="7 15" id="KW-0472">Membrane</keyword>
<dbReference type="SUPFAM" id="SSF81321">
    <property type="entry name" value="Family A G protein-coupled receptor-like"/>
    <property type="match status" value="1"/>
</dbReference>
<protein>
    <recommendedName>
        <fullName evidence="16">G-protein coupled receptors family 1 profile domain-containing protein</fullName>
    </recommendedName>
</protein>
<feature type="transmembrane region" description="Helical" evidence="15">
    <location>
        <begin position="299"/>
        <end position="320"/>
    </location>
</feature>
<feature type="compositionally biased region" description="Low complexity" evidence="14">
    <location>
        <begin position="576"/>
        <end position="591"/>
    </location>
</feature>
<dbReference type="GO" id="GO:0004993">
    <property type="term" value="F:G protein-coupled serotonin receptor activity"/>
    <property type="evidence" value="ECO:0007669"/>
    <property type="project" value="UniProtKB-ARBA"/>
</dbReference>
<comment type="function">
    <text evidence="12">This is one of the several different receptors for 5-hydroxytryptamine (serotonin), a biogenic hormone that functions as a neurotransmitter, a hormone, and a mitogen. The activity of this receptor is mediated by G proteins which inhibit adenylate cyclase.</text>
</comment>
<evidence type="ECO:0000256" key="8">
    <source>
        <dbReference type="ARBA" id="ARBA00023157"/>
    </source>
</evidence>
<feature type="region of interest" description="Disordered" evidence="14">
    <location>
        <begin position="418"/>
        <end position="440"/>
    </location>
</feature>
<dbReference type="FunFam" id="1.20.1070.10:FF:000299">
    <property type="entry name" value="5-hydroxytryptamine receptor 2B"/>
    <property type="match status" value="1"/>
</dbReference>
<dbReference type="GO" id="GO:0005886">
    <property type="term" value="C:plasma membrane"/>
    <property type="evidence" value="ECO:0007669"/>
    <property type="project" value="UniProtKB-SubCell"/>
</dbReference>
<feature type="compositionally biased region" description="Gly residues" evidence="14">
    <location>
        <begin position="461"/>
        <end position="474"/>
    </location>
</feature>
<feature type="region of interest" description="Disordered" evidence="14">
    <location>
        <begin position="33"/>
        <end position="76"/>
    </location>
</feature>
<feature type="compositionally biased region" description="Polar residues" evidence="14">
    <location>
        <begin position="530"/>
        <end position="541"/>
    </location>
</feature>
<keyword evidence="9 13" id="KW-0675">Receptor</keyword>
<evidence type="ECO:0000256" key="1">
    <source>
        <dbReference type="ARBA" id="ARBA00004651"/>
    </source>
</evidence>